<comment type="caution">
    <text evidence="10">The sequence shown here is derived from an EMBL/GenBank/DDBJ whole genome shotgun (WGS) entry which is preliminary data.</text>
</comment>
<dbReference type="InterPro" id="IPR050065">
    <property type="entry name" value="GlmU-like"/>
</dbReference>
<keyword evidence="4" id="KW-0548">Nucleotidyltransferase</keyword>
<evidence type="ECO:0000259" key="9">
    <source>
        <dbReference type="Pfam" id="PF12804"/>
    </source>
</evidence>
<evidence type="ECO:0000256" key="5">
    <source>
        <dbReference type="ARBA" id="ARBA00023315"/>
    </source>
</evidence>
<dbReference type="PANTHER" id="PTHR43584:SF3">
    <property type="entry name" value="BIFUNCTIONAL PROTEIN GLMU"/>
    <property type="match status" value="1"/>
</dbReference>
<evidence type="ECO:0000256" key="1">
    <source>
        <dbReference type="ARBA" id="ARBA00007707"/>
    </source>
</evidence>
<comment type="catalytic activity">
    <reaction evidence="7">
        <text>N-acetyl-alpha-D-glucosamine 1-phosphate + UTP + H(+) = UDP-N-acetyl-alpha-D-glucosamine + diphosphate</text>
        <dbReference type="Rhea" id="RHEA:13509"/>
        <dbReference type="ChEBI" id="CHEBI:15378"/>
        <dbReference type="ChEBI" id="CHEBI:33019"/>
        <dbReference type="ChEBI" id="CHEBI:46398"/>
        <dbReference type="ChEBI" id="CHEBI:57705"/>
        <dbReference type="ChEBI" id="CHEBI:57776"/>
        <dbReference type="EC" id="2.7.7.23"/>
    </reaction>
</comment>
<evidence type="ECO:0000313" key="10">
    <source>
        <dbReference type="EMBL" id="OGY22023.1"/>
    </source>
</evidence>
<dbReference type="EMBL" id="MHCL01000007">
    <property type="protein sequence ID" value="OGY22023.1"/>
    <property type="molecule type" value="Genomic_DNA"/>
</dbReference>
<evidence type="ECO:0000256" key="3">
    <source>
        <dbReference type="ARBA" id="ARBA00022679"/>
    </source>
</evidence>
<dbReference type="Gene3D" id="3.90.550.10">
    <property type="entry name" value="Spore Coat Polysaccharide Biosynthesis Protein SpsA, Chain A"/>
    <property type="match status" value="1"/>
</dbReference>
<comment type="similarity">
    <text evidence="2">In the N-terminal section; belongs to the N-acetylglucosamine-1-phosphate uridyltransferase family.</text>
</comment>
<dbReference type="GO" id="GO:0003977">
    <property type="term" value="F:UDP-N-acetylglucosamine diphosphorylase activity"/>
    <property type="evidence" value="ECO:0007669"/>
    <property type="project" value="UniProtKB-EC"/>
</dbReference>
<dbReference type="CDD" id="cd02540">
    <property type="entry name" value="GT2_GlmU_N_bac"/>
    <property type="match status" value="1"/>
</dbReference>
<dbReference type="Pfam" id="PF12804">
    <property type="entry name" value="NTP_transf_3"/>
    <property type="match status" value="1"/>
</dbReference>
<dbReference type="GO" id="GO:0019134">
    <property type="term" value="F:glucosamine-1-phosphate N-acetyltransferase activity"/>
    <property type="evidence" value="ECO:0007669"/>
    <property type="project" value="UniProtKB-EC"/>
</dbReference>
<dbReference type="PANTHER" id="PTHR43584">
    <property type="entry name" value="NUCLEOTIDYL TRANSFERASE"/>
    <property type="match status" value="1"/>
</dbReference>
<evidence type="ECO:0000256" key="7">
    <source>
        <dbReference type="ARBA" id="ARBA00048493"/>
    </source>
</evidence>
<name>A0A1G1W317_9BACT</name>
<comment type="similarity">
    <text evidence="1">In the C-terminal section; belongs to the transferase hexapeptide repeat family.</text>
</comment>
<evidence type="ECO:0000256" key="2">
    <source>
        <dbReference type="ARBA" id="ARBA00007947"/>
    </source>
</evidence>
<accession>A0A1G1W317</accession>
<evidence type="ECO:0000256" key="8">
    <source>
        <dbReference type="ARBA" id="ARBA00049628"/>
    </source>
</evidence>
<feature type="domain" description="MobA-like NTP transferase" evidence="9">
    <location>
        <begin position="13"/>
        <end position="146"/>
    </location>
</feature>
<comment type="function">
    <text evidence="8">Catalyzes the last two sequential reactions in the de novo biosynthetic pathway for UDP-N-acetylglucosamine (UDP-GlcNAc). The C-terminal domain catalyzes the transfer of acetyl group from acetyl coenzyme A to glucosamine-1-phosphate (GlcN-1-P) to produce N-acetylglucosamine-1-phosphate (GlcNAc-1-P), which is converted into UDP-GlcNAc by the transfer of uridine 5-monophosphate (from uridine 5-triphosphate), a reaction catalyzed by the N-terminal domain.</text>
</comment>
<dbReference type="Proteomes" id="UP000176723">
    <property type="component" value="Unassembled WGS sequence"/>
</dbReference>
<reference evidence="10 11" key="1">
    <citation type="journal article" date="2016" name="Nat. Commun.">
        <title>Thousands of microbial genomes shed light on interconnected biogeochemical processes in an aquifer system.</title>
        <authorList>
            <person name="Anantharaman K."/>
            <person name="Brown C.T."/>
            <person name="Hug L.A."/>
            <person name="Sharon I."/>
            <person name="Castelle C.J."/>
            <person name="Probst A.J."/>
            <person name="Thomas B.C."/>
            <person name="Singh A."/>
            <person name="Wilkins M.J."/>
            <person name="Karaoz U."/>
            <person name="Brodie E.L."/>
            <person name="Williams K.H."/>
            <person name="Hubbard S.S."/>
            <person name="Banfield J.F."/>
        </authorList>
    </citation>
    <scope>NUCLEOTIDE SEQUENCE [LARGE SCALE GENOMIC DNA]</scope>
</reference>
<organism evidence="10 11">
    <name type="scientific">Candidatus Chisholmbacteria bacterium RIFCSPLOWO2_01_FULL_49_14</name>
    <dbReference type="NCBI Taxonomy" id="1797593"/>
    <lineage>
        <taxon>Bacteria</taxon>
        <taxon>Candidatus Chisholmiibacteriota</taxon>
    </lineage>
</organism>
<gene>
    <name evidence="10" type="ORF">A3A65_03195</name>
</gene>
<proteinExistence type="inferred from homology"/>
<keyword evidence="3" id="KW-0808">Transferase</keyword>
<evidence type="ECO:0000256" key="6">
    <source>
        <dbReference type="ARBA" id="ARBA00048247"/>
    </source>
</evidence>
<evidence type="ECO:0000313" key="11">
    <source>
        <dbReference type="Proteomes" id="UP000176723"/>
    </source>
</evidence>
<dbReference type="InterPro" id="IPR025877">
    <property type="entry name" value="MobA-like_NTP_Trfase"/>
</dbReference>
<protein>
    <recommendedName>
        <fullName evidence="9">MobA-like NTP transferase domain-containing protein</fullName>
    </recommendedName>
</protein>
<keyword evidence="5" id="KW-0012">Acyltransferase</keyword>
<evidence type="ECO:0000256" key="4">
    <source>
        <dbReference type="ARBA" id="ARBA00022695"/>
    </source>
</evidence>
<dbReference type="SUPFAM" id="SSF53448">
    <property type="entry name" value="Nucleotide-diphospho-sugar transferases"/>
    <property type="match status" value="1"/>
</dbReference>
<dbReference type="AlphaFoldDB" id="A0A1G1W317"/>
<dbReference type="STRING" id="1797593.A3A65_03195"/>
<dbReference type="InterPro" id="IPR029044">
    <property type="entry name" value="Nucleotide-diphossugar_trans"/>
</dbReference>
<sequence length="255" mass="28390">MEDEAVMVRNMGAVVLAAGKGTRIGMKRSNKVLLPLAGKPMIMRSLSVIRRCGIAPILIVVGFQQEAVKKRLGPEYVYVDQGELLGTGHAVAQAVTHLDLEIRDILVVNGDDSAFYDPTLLQTLIERHRSRGASLSLLSVHKNHPSGFGRIIRDDSGEVSAIREETDASQEEKAINEVNTGTYCFSVGFLREFLPKLRMNARKGEYYLTDLVELAYESNQKVETVPVAQEGSFIGINTREDLAYANIQMKKRRRR</sequence>
<comment type="catalytic activity">
    <reaction evidence="6">
        <text>alpha-D-glucosamine 1-phosphate + acetyl-CoA = N-acetyl-alpha-D-glucosamine 1-phosphate + CoA + H(+)</text>
        <dbReference type="Rhea" id="RHEA:13725"/>
        <dbReference type="ChEBI" id="CHEBI:15378"/>
        <dbReference type="ChEBI" id="CHEBI:57287"/>
        <dbReference type="ChEBI" id="CHEBI:57288"/>
        <dbReference type="ChEBI" id="CHEBI:57776"/>
        <dbReference type="ChEBI" id="CHEBI:58516"/>
        <dbReference type="EC" id="2.3.1.157"/>
    </reaction>
</comment>